<dbReference type="InterPro" id="IPR051065">
    <property type="entry name" value="Ras-related_GTPase"/>
</dbReference>
<proteinExistence type="inferred from homology"/>
<protein>
    <recommendedName>
        <fullName evidence="2">small monomeric GTPase</fullName>
        <ecNumber evidence="2">3.6.5.2</ecNumber>
    </recommendedName>
</protein>
<dbReference type="SMART" id="SM00173">
    <property type="entry name" value="RAS"/>
    <property type="match status" value="1"/>
</dbReference>
<dbReference type="GO" id="GO:0005525">
    <property type="term" value="F:GTP binding"/>
    <property type="evidence" value="ECO:0007669"/>
    <property type="project" value="UniProtKB-KW"/>
</dbReference>
<dbReference type="Pfam" id="PF00071">
    <property type="entry name" value="Ras"/>
    <property type="match status" value="2"/>
</dbReference>
<evidence type="ECO:0000256" key="4">
    <source>
        <dbReference type="ARBA" id="ARBA00022801"/>
    </source>
</evidence>
<keyword evidence="5" id="KW-0342">GTP-binding</keyword>
<dbReference type="PANTHER" id="PTHR45704">
    <property type="entry name" value="RAS-LIKE FAMILY MEMBER 11"/>
    <property type="match status" value="1"/>
</dbReference>
<evidence type="ECO:0000256" key="5">
    <source>
        <dbReference type="ARBA" id="ARBA00023134"/>
    </source>
</evidence>
<evidence type="ECO:0000313" key="7">
    <source>
        <dbReference type="EMBL" id="KAF7214773.1"/>
    </source>
</evidence>
<evidence type="ECO:0000313" key="8">
    <source>
        <dbReference type="Proteomes" id="UP000822369"/>
    </source>
</evidence>
<sequence length="248" mass="28195">MDSSRKTVPVKLLVLGAHNTGKTALCVRFITKRFIGEYDHKKEVTYRCNRVVDQEAVELEILDLPFKESSAASLESSICWADGFLLVYSITQRFSFTEIPRLKTFIDKTKHGLGSWQPSSLIKESLFIPQGLNIYCVCVCLCLGVPTVLVANKTDLEIGREVTMEEGQKMAKDLRCGFRELSVAETVLAVEAAVFQLIRFVSVELKSSWCVIRLVVDQQRPLPDRRSYMLTVRHALSRKLTRSKTMQW</sequence>
<dbReference type="InterPro" id="IPR001806">
    <property type="entry name" value="Small_GTPase"/>
</dbReference>
<reference evidence="7" key="1">
    <citation type="submission" date="2020-03" db="EMBL/GenBank/DDBJ databases">
        <title>Intra-Species Differences in Population Size shape Life History and Genome Evolution.</title>
        <authorList>
            <person name="Willemsen D."/>
            <person name="Cui R."/>
            <person name="Valenzano D.R."/>
        </authorList>
    </citation>
    <scope>NUCLEOTIDE SEQUENCE</scope>
    <source>
        <strain evidence="7">GRZ</strain>
        <tissue evidence="7">Whole</tissue>
    </source>
</reference>
<dbReference type="EMBL" id="JAAVVJ010000009">
    <property type="protein sequence ID" value="KAF7214773.1"/>
    <property type="molecule type" value="Genomic_DNA"/>
</dbReference>
<dbReference type="PROSITE" id="PS51419">
    <property type="entry name" value="RAB"/>
    <property type="match status" value="1"/>
</dbReference>
<dbReference type="InterPro" id="IPR027417">
    <property type="entry name" value="P-loop_NTPase"/>
</dbReference>
<organism evidence="7 8">
    <name type="scientific">Nothobranchius furzeri</name>
    <name type="common">Turquoise killifish</name>
    <dbReference type="NCBI Taxonomy" id="105023"/>
    <lineage>
        <taxon>Eukaryota</taxon>
        <taxon>Metazoa</taxon>
        <taxon>Chordata</taxon>
        <taxon>Craniata</taxon>
        <taxon>Vertebrata</taxon>
        <taxon>Euteleostomi</taxon>
        <taxon>Actinopterygii</taxon>
        <taxon>Neopterygii</taxon>
        <taxon>Teleostei</taxon>
        <taxon>Neoteleostei</taxon>
        <taxon>Acanthomorphata</taxon>
        <taxon>Ovalentaria</taxon>
        <taxon>Atherinomorphae</taxon>
        <taxon>Cyprinodontiformes</taxon>
        <taxon>Nothobranchiidae</taxon>
        <taxon>Nothobranchius</taxon>
    </lineage>
</organism>
<dbReference type="GO" id="GO:0003925">
    <property type="term" value="F:G protein activity"/>
    <property type="evidence" value="ECO:0007669"/>
    <property type="project" value="UniProtKB-EC"/>
</dbReference>
<keyword evidence="3" id="KW-0547">Nucleotide-binding</keyword>
<accession>A0A9D2Y7N9</accession>
<dbReference type="EC" id="3.6.5.2" evidence="2"/>
<comment type="catalytic activity">
    <reaction evidence="6">
        <text>GTP + H2O = GDP + phosphate + H(+)</text>
        <dbReference type="Rhea" id="RHEA:19669"/>
        <dbReference type="ChEBI" id="CHEBI:15377"/>
        <dbReference type="ChEBI" id="CHEBI:15378"/>
        <dbReference type="ChEBI" id="CHEBI:37565"/>
        <dbReference type="ChEBI" id="CHEBI:43474"/>
        <dbReference type="ChEBI" id="CHEBI:58189"/>
        <dbReference type="EC" id="3.6.5.2"/>
    </reaction>
</comment>
<evidence type="ECO:0000256" key="2">
    <source>
        <dbReference type="ARBA" id="ARBA00011984"/>
    </source>
</evidence>
<dbReference type="AlphaFoldDB" id="A0A9D2Y7N9"/>
<dbReference type="Gene3D" id="3.40.50.300">
    <property type="entry name" value="P-loop containing nucleotide triphosphate hydrolases"/>
    <property type="match status" value="1"/>
</dbReference>
<dbReference type="SUPFAM" id="SSF52540">
    <property type="entry name" value="P-loop containing nucleoside triphosphate hydrolases"/>
    <property type="match status" value="1"/>
</dbReference>
<comment type="caution">
    <text evidence="7">The sequence shown here is derived from an EMBL/GenBank/DDBJ whole genome shotgun (WGS) entry which is preliminary data.</text>
</comment>
<dbReference type="SMART" id="SM00175">
    <property type="entry name" value="RAB"/>
    <property type="match status" value="1"/>
</dbReference>
<dbReference type="PRINTS" id="PR00449">
    <property type="entry name" value="RASTRNSFRMNG"/>
</dbReference>
<dbReference type="Proteomes" id="UP000822369">
    <property type="component" value="Chromosome 9"/>
</dbReference>
<evidence type="ECO:0000256" key="1">
    <source>
        <dbReference type="ARBA" id="ARBA00008344"/>
    </source>
</evidence>
<comment type="similarity">
    <text evidence="1">Belongs to the small GTPase superfamily. Ras family.</text>
</comment>
<gene>
    <name evidence="7" type="ORF">G4P62_006797</name>
</gene>
<evidence type="ECO:0000256" key="3">
    <source>
        <dbReference type="ARBA" id="ARBA00022741"/>
    </source>
</evidence>
<evidence type="ECO:0000256" key="6">
    <source>
        <dbReference type="ARBA" id="ARBA00048098"/>
    </source>
</evidence>
<keyword evidence="4" id="KW-0378">Hydrolase</keyword>
<dbReference type="PROSITE" id="PS51421">
    <property type="entry name" value="RAS"/>
    <property type="match status" value="1"/>
</dbReference>
<name>A0A9D2Y7N9_NOTFU</name>